<protein>
    <submittedName>
        <fullName evidence="1">Uncharacterized protein</fullName>
    </submittedName>
</protein>
<dbReference type="OrthoDB" id="424268at2759"/>
<dbReference type="EMBL" id="CAJNIZ010011844">
    <property type="protein sequence ID" value="CAE7325588.1"/>
    <property type="molecule type" value="Genomic_DNA"/>
</dbReference>
<comment type="caution">
    <text evidence="1">The sequence shown here is derived from an EMBL/GenBank/DDBJ whole genome shotgun (WGS) entry which is preliminary data.</text>
</comment>
<dbReference type="Proteomes" id="UP000649617">
    <property type="component" value="Unassembled WGS sequence"/>
</dbReference>
<feature type="non-terminal residue" evidence="1">
    <location>
        <position position="95"/>
    </location>
</feature>
<name>A0A812P8R1_SYMPI</name>
<evidence type="ECO:0000313" key="2">
    <source>
        <dbReference type="Proteomes" id="UP000649617"/>
    </source>
</evidence>
<gene>
    <name evidence="1" type="ORF">SPIL2461_LOCUS7529</name>
</gene>
<feature type="non-terminal residue" evidence="1">
    <location>
        <position position="1"/>
    </location>
</feature>
<reference evidence="1" key="1">
    <citation type="submission" date="2021-02" db="EMBL/GenBank/DDBJ databases">
        <authorList>
            <person name="Dougan E. K."/>
            <person name="Rhodes N."/>
            <person name="Thang M."/>
            <person name="Chan C."/>
        </authorList>
    </citation>
    <scope>NUCLEOTIDE SEQUENCE</scope>
</reference>
<keyword evidence="2" id="KW-1185">Reference proteome</keyword>
<organism evidence="1 2">
    <name type="scientific">Symbiodinium pilosum</name>
    <name type="common">Dinoflagellate</name>
    <dbReference type="NCBI Taxonomy" id="2952"/>
    <lineage>
        <taxon>Eukaryota</taxon>
        <taxon>Sar</taxon>
        <taxon>Alveolata</taxon>
        <taxon>Dinophyceae</taxon>
        <taxon>Suessiales</taxon>
        <taxon>Symbiodiniaceae</taxon>
        <taxon>Symbiodinium</taxon>
    </lineage>
</organism>
<accession>A0A812P8R1</accession>
<evidence type="ECO:0000313" key="1">
    <source>
        <dbReference type="EMBL" id="CAE7325588.1"/>
    </source>
</evidence>
<sequence length="95" mass="10582">LAQSIAVRQMRLADGTISTEEAGCWKCCRRAKCDGGKYLTFGGKNAIFDKCRIHPGKWKEDGHVVKPEHTSARFSLDPGEHMCRETCQVLTVAED</sequence>
<dbReference type="AlphaFoldDB" id="A0A812P8R1"/>
<proteinExistence type="predicted"/>